<reference evidence="2" key="1">
    <citation type="journal article" date="2019" name="Nat. Commun.">
        <title>The genome of broomcorn millet.</title>
        <authorList>
            <person name="Zou C."/>
            <person name="Miki D."/>
            <person name="Li D."/>
            <person name="Tang Q."/>
            <person name="Xiao L."/>
            <person name="Rajput S."/>
            <person name="Deng P."/>
            <person name="Jia W."/>
            <person name="Huang R."/>
            <person name="Zhang M."/>
            <person name="Sun Y."/>
            <person name="Hu J."/>
            <person name="Fu X."/>
            <person name="Schnable P.S."/>
            <person name="Li F."/>
            <person name="Zhang H."/>
            <person name="Feng B."/>
            <person name="Zhu X."/>
            <person name="Liu R."/>
            <person name="Schnable J.C."/>
            <person name="Zhu J.-K."/>
            <person name="Zhang H."/>
        </authorList>
    </citation>
    <scope>NUCLEOTIDE SEQUENCE [LARGE SCALE GENOMIC DNA]</scope>
</reference>
<dbReference type="EMBL" id="PQIB02000013">
    <property type="protein sequence ID" value="RLM73788.1"/>
    <property type="molecule type" value="Genomic_DNA"/>
</dbReference>
<name>A0A3L6Q7G6_PANMI</name>
<accession>A0A3L6Q7G6</accession>
<comment type="caution">
    <text evidence="1">The sequence shown here is derived from an EMBL/GenBank/DDBJ whole genome shotgun (WGS) entry which is preliminary data.</text>
</comment>
<keyword evidence="2" id="KW-1185">Reference proteome</keyword>
<gene>
    <name evidence="1" type="ORF">C2845_PM15G23800</name>
</gene>
<protein>
    <submittedName>
        <fullName evidence="1">Uncharacterized protein</fullName>
    </submittedName>
</protein>
<proteinExistence type="predicted"/>
<evidence type="ECO:0000313" key="2">
    <source>
        <dbReference type="Proteomes" id="UP000275267"/>
    </source>
</evidence>
<organism evidence="1 2">
    <name type="scientific">Panicum miliaceum</name>
    <name type="common">Proso millet</name>
    <name type="synonym">Broomcorn millet</name>
    <dbReference type="NCBI Taxonomy" id="4540"/>
    <lineage>
        <taxon>Eukaryota</taxon>
        <taxon>Viridiplantae</taxon>
        <taxon>Streptophyta</taxon>
        <taxon>Embryophyta</taxon>
        <taxon>Tracheophyta</taxon>
        <taxon>Spermatophyta</taxon>
        <taxon>Magnoliopsida</taxon>
        <taxon>Liliopsida</taxon>
        <taxon>Poales</taxon>
        <taxon>Poaceae</taxon>
        <taxon>PACMAD clade</taxon>
        <taxon>Panicoideae</taxon>
        <taxon>Panicodae</taxon>
        <taxon>Paniceae</taxon>
        <taxon>Panicinae</taxon>
        <taxon>Panicum</taxon>
        <taxon>Panicum sect. Panicum</taxon>
    </lineage>
</organism>
<dbReference type="AlphaFoldDB" id="A0A3L6Q7G6"/>
<sequence length="74" mass="7962">MTPGRADKAGKGTSMDPSLKLLAATKRRADQGQLAASMVPWLAKNTGIKELLMCCRQAGRPGRCKTIERTPFSS</sequence>
<dbReference type="Proteomes" id="UP000275267">
    <property type="component" value="Unassembled WGS sequence"/>
</dbReference>
<evidence type="ECO:0000313" key="1">
    <source>
        <dbReference type="EMBL" id="RLM73788.1"/>
    </source>
</evidence>